<evidence type="ECO:0000313" key="2">
    <source>
        <dbReference type="Proteomes" id="UP000198785"/>
    </source>
</evidence>
<evidence type="ECO:0000313" key="1">
    <source>
        <dbReference type="EMBL" id="SFT11127.1"/>
    </source>
</evidence>
<keyword evidence="2" id="KW-1185">Reference proteome</keyword>
<dbReference type="AlphaFoldDB" id="A0A1I6VBS5"/>
<dbReference type="Proteomes" id="UP000198785">
    <property type="component" value="Unassembled WGS sequence"/>
</dbReference>
<gene>
    <name evidence="1" type="ORF">SAMN05660206_11292</name>
</gene>
<protein>
    <submittedName>
        <fullName evidence="1">Uncharacterized protein</fullName>
    </submittedName>
</protein>
<accession>A0A1I6VBS5</accession>
<dbReference type="STRING" id="683125.SAMN05660206_11292"/>
<dbReference type="EMBL" id="FOZZ01000012">
    <property type="protein sequence ID" value="SFT11127.1"/>
    <property type="molecule type" value="Genomic_DNA"/>
</dbReference>
<proteinExistence type="predicted"/>
<name>A0A1I6VBS5_9SPHI</name>
<organism evidence="1 2">
    <name type="scientific">Sphingobacterium wenxiniae</name>
    <dbReference type="NCBI Taxonomy" id="683125"/>
    <lineage>
        <taxon>Bacteria</taxon>
        <taxon>Pseudomonadati</taxon>
        <taxon>Bacteroidota</taxon>
        <taxon>Sphingobacteriia</taxon>
        <taxon>Sphingobacteriales</taxon>
        <taxon>Sphingobacteriaceae</taxon>
        <taxon>Sphingobacterium</taxon>
    </lineage>
</organism>
<sequence length="51" mass="5969">MGLSIEGKSVWCKKKLLKSTDAIAFFIKNFYLHVKKEKWHSILIKANYLAK</sequence>
<reference evidence="1 2" key="1">
    <citation type="submission" date="2016-10" db="EMBL/GenBank/DDBJ databases">
        <authorList>
            <person name="de Groot N.N."/>
        </authorList>
    </citation>
    <scope>NUCLEOTIDE SEQUENCE [LARGE SCALE GENOMIC DNA]</scope>
    <source>
        <strain evidence="1 2">DSM 22789</strain>
    </source>
</reference>